<evidence type="ECO:0000313" key="1">
    <source>
        <dbReference type="EMBL" id="RMW85664.1"/>
    </source>
</evidence>
<protein>
    <recommendedName>
        <fullName evidence="3">DUF4760 domain-containing protein</fullName>
    </recommendedName>
</protein>
<name>A0ABX9VVI2_AGGAP</name>
<accession>A0ABX9VVI2</accession>
<reference evidence="1 2" key="1">
    <citation type="journal article" date="2019" name="J. Oral Microbiol.">
        <title>Role of OmpA1 and OmpA2 in Aggregatibacter actinomycetemcomitans and Aggregatibacter aphrophilus serum resistance.</title>
        <authorList>
            <person name="Lindholm M."/>
            <person name="Min Aung K."/>
            <person name="Nyunt Wai S."/>
            <person name="Oscarsson J."/>
        </authorList>
    </citation>
    <scope>NUCLEOTIDE SEQUENCE [LARGE SCALE GENOMIC DNA]</scope>
    <source>
        <strain evidence="1 2">HK83</strain>
    </source>
</reference>
<evidence type="ECO:0000313" key="2">
    <source>
        <dbReference type="Proteomes" id="UP000274211"/>
    </source>
</evidence>
<organism evidence="1 2">
    <name type="scientific">Aggregatibacter aphrophilus</name>
    <name type="common">Haemophilus aphrophilus</name>
    <dbReference type="NCBI Taxonomy" id="732"/>
    <lineage>
        <taxon>Bacteria</taxon>
        <taxon>Pseudomonadati</taxon>
        <taxon>Pseudomonadota</taxon>
        <taxon>Gammaproteobacteria</taxon>
        <taxon>Pasteurellales</taxon>
        <taxon>Pasteurellaceae</taxon>
        <taxon>Aggregatibacter</taxon>
    </lineage>
</organism>
<sequence length="137" mass="15684">MEILISILALGLSLCSYINSKKHQEKSNDLSALNIVTQLQIEISKKQISLIDQKVDTKEQGLEFNAKTEDFLNLLELLSIYILSANLDEDLMKVIYKDVIIQAIKQNDEFFGAASKYKNIKQLHDQWTSDRLAQPKK</sequence>
<comment type="caution">
    <text evidence="1">The sequence shown here is derived from an EMBL/GenBank/DDBJ whole genome shotgun (WGS) entry which is preliminary data.</text>
</comment>
<proteinExistence type="predicted"/>
<keyword evidence="2" id="KW-1185">Reference proteome</keyword>
<dbReference type="Proteomes" id="UP000274211">
    <property type="component" value="Unassembled WGS sequence"/>
</dbReference>
<dbReference type="EMBL" id="QMGS01000060">
    <property type="protein sequence ID" value="RMW85664.1"/>
    <property type="molecule type" value="Genomic_DNA"/>
</dbReference>
<dbReference type="RefSeq" id="WP_122254828.1">
    <property type="nucleotide sequence ID" value="NZ_QMGS01000060.1"/>
</dbReference>
<evidence type="ECO:0008006" key="3">
    <source>
        <dbReference type="Google" id="ProtNLM"/>
    </source>
</evidence>
<gene>
    <name evidence="1" type="ORF">DOL88_06255</name>
</gene>